<accession>A0A382GAS8</accession>
<proteinExistence type="predicted"/>
<protein>
    <recommendedName>
        <fullName evidence="4">Gfo/Idh/MocA-like oxidoreductase N-terminal domain-containing protein</fullName>
    </recommendedName>
</protein>
<sequence length="267" mass="30520">MKYGFDGFTVATPAETHFDIARKIIESGHHILVEKPITMNSADALRLHELSMKNKVNLMVGHVLLFHPAFQKIKDLIEDGTLGDLQYIYSNRLNLGTIRTEENVFWSFAPHDIALFQWLTGSYPEMINSSGMDILQNGIHDTTVTTLEYPKKLMGHIYVSWLHPFKEHRFVVVGSKGMIRFEDSLEGKPLVFYDKSITWDNGKPVPRSGATRYVKFEDSMPLTRELQYFVDHLNGESIKISNSEHAIEVMKILETATESLMEGNDEQ</sequence>
<dbReference type="PANTHER" id="PTHR43377:SF6">
    <property type="entry name" value="GFO_IDH_MOCA-LIKE OXIDOREDUCTASE N-TERMINAL DOMAIN-CONTAINING PROTEIN"/>
    <property type="match status" value="1"/>
</dbReference>
<gene>
    <name evidence="3" type="ORF">METZ01_LOCUS224521</name>
</gene>
<dbReference type="Pfam" id="PF22725">
    <property type="entry name" value="GFO_IDH_MocA_C3"/>
    <property type="match status" value="1"/>
</dbReference>
<dbReference type="InterPro" id="IPR036291">
    <property type="entry name" value="NAD(P)-bd_dom_sf"/>
</dbReference>
<evidence type="ECO:0000259" key="2">
    <source>
        <dbReference type="Pfam" id="PF22725"/>
    </source>
</evidence>
<name>A0A382GAS8_9ZZZZ</name>
<dbReference type="InterPro" id="IPR051450">
    <property type="entry name" value="Gfo/Idh/MocA_Oxidoreductases"/>
</dbReference>
<dbReference type="SUPFAM" id="SSF55347">
    <property type="entry name" value="Glyceraldehyde-3-phosphate dehydrogenase-like, C-terminal domain"/>
    <property type="match status" value="1"/>
</dbReference>
<dbReference type="SUPFAM" id="SSF51735">
    <property type="entry name" value="NAD(P)-binding Rossmann-fold domains"/>
    <property type="match status" value="1"/>
</dbReference>
<organism evidence="3">
    <name type="scientific">marine metagenome</name>
    <dbReference type="NCBI Taxonomy" id="408172"/>
    <lineage>
        <taxon>unclassified sequences</taxon>
        <taxon>metagenomes</taxon>
        <taxon>ecological metagenomes</taxon>
    </lineage>
</organism>
<evidence type="ECO:0000259" key="1">
    <source>
        <dbReference type="Pfam" id="PF01408"/>
    </source>
</evidence>
<dbReference type="EMBL" id="UINC01054223">
    <property type="protein sequence ID" value="SVB71667.1"/>
    <property type="molecule type" value="Genomic_DNA"/>
</dbReference>
<dbReference type="Gene3D" id="3.30.360.10">
    <property type="entry name" value="Dihydrodipicolinate Reductase, domain 2"/>
    <property type="match status" value="1"/>
</dbReference>
<reference evidence="3" key="1">
    <citation type="submission" date="2018-05" db="EMBL/GenBank/DDBJ databases">
        <authorList>
            <person name="Lanie J.A."/>
            <person name="Ng W.-L."/>
            <person name="Kazmierczak K.M."/>
            <person name="Andrzejewski T.M."/>
            <person name="Davidsen T.M."/>
            <person name="Wayne K.J."/>
            <person name="Tettelin H."/>
            <person name="Glass J.I."/>
            <person name="Rusch D."/>
            <person name="Podicherti R."/>
            <person name="Tsui H.-C.T."/>
            <person name="Winkler M.E."/>
        </authorList>
    </citation>
    <scope>NUCLEOTIDE SEQUENCE</scope>
</reference>
<dbReference type="InterPro" id="IPR000683">
    <property type="entry name" value="Gfo/Idh/MocA-like_OxRdtase_N"/>
</dbReference>
<feature type="domain" description="Gfo/Idh/MocA-like oxidoreductase N-terminal" evidence="1">
    <location>
        <begin position="7"/>
        <end position="62"/>
    </location>
</feature>
<dbReference type="InterPro" id="IPR055170">
    <property type="entry name" value="GFO_IDH_MocA-like_dom"/>
</dbReference>
<feature type="domain" description="GFO/IDH/MocA-like oxidoreductase" evidence="2">
    <location>
        <begin position="70"/>
        <end position="180"/>
    </location>
</feature>
<evidence type="ECO:0000313" key="3">
    <source>
        <dbReference type="EMBL" id="SVB71667.1"/>
    </source>
</evidence>
<dbReference type="Pfam" id="PF01408">
    <property type="entry name" value="GFO_IDH_MocA"/>
    <property type="match status" value="1"/>
</dbReference>
<evidence type="ECO:0008006" key="4">
    <source>
        <dbReference type="Google" id="ProtNLM"/>
    </source>
</evidence>
<dbReference type="PANTHER" id="PTHR43377">
    <property type="entry name" value="BILIVERDIN REDUCTASE A"/>
    <property type="match status" value="1"/>
</dbReference>
<dbReference type="Gene3D" id="3.40.50.720">
    <property type="entry name" value="NAD(P)-binding Rossmann-like Domain"/>
    <property type="match status" value="1"/>
</dbReference>
<dbReference type="GO" id="GO:0000166">
    <property type="term" value="F:nucleotide binding"/>
    <property type="evidence" value="ECO:0007669"/>
    <property type="project" value="InterPro"/>
</dbReference>
<dbReference type="AlphaFoldDB" id="A0A382GAS8"/>